<dbReference type="PANTHER" id="PTHR32027">
    <property type="entry name" value="CYTOSINE DEAMINASE"/>
    <property type="match status" value="1"/>
</dbReference>
<dbReference type="InterPro" id="IPR052349">
    <property type="entry name" value="Metallo-hydrolase_Enzymes"/>
</dbReference>
<sequence>MLDVKEEVAPYVELLIVAFPQEGILSFPNGEAGKPANFIILGAENEYEAIRKQAAVRYSIRNGKIIAETKLSETMIQLDGKQETVDFNK</sequence>
<dbReference type="Gene3D" id="2.30.40.10">
    <property type="entry name" value="Urease, subunit C, domain 1"/>
    <property type="match status" value="1"/>
</dbReference>
<dbReference type="SUPFAM" id="SSF51338">
    <property type="entry name" value="Composite domain of metallo-dependent hydrolases"/>
    <property type="match status" value="1"/>
</dbReference>
<proteinExistence type="predicted"/>
<protein>
    <recommendedName>
        <fullName evidence="3">Cytosine deaminase</fullName>
    </recommendedName>
</protein>
<gene>
    <name evidence="1" type="ORF">J2S74_000378</name>
</gene>
<dbReference type="InterPro" id="IPR011059">
    <property type="entry name" value="Metal-dep_hydrolase_composite"/>
</dbReference>
<comment type="caution">
    <text evidence="1">The sequence shown here is derived from an EMBL/GenBank/DDBJ whole genome shotgun (WGS) entry which is preliminary data.</text>
</comment>
<organism evidence="1 2">
    <name type="scientific">Evansella vedderi</name>
    <dbReference type="NCBI Taxonomy" id="38282"/>
    <lineage>
        <taxon>Bacteria</taxon>
        <taxon>Bacillati</taxon>
        <taxon>Bacillota</taxon>
        <taxon>Bacilli</taxon>
        <taxon>Bacillales</taxon>
        <taxon>Bacillaceae</taxon>
        <taxon>Evansella</taxon>
    </lineage>
</organism>
<reference evidence="1 2" key="1">
    <citation type="submission" date="2023-07" db="EMBL/GenBank/DDBJ databases">
        <title>Genomic Encyclopedia of Type Strains, Phase IV (KMG-IV): sequencing the most valuable type-strain genomes for metagenomic binning, comparative biology and taxonomic classification.</title>
        <authorList>
            <person name="Goeker M."/>
        </authorList>
    </citation>
    <scope>NUCLEOTIDE SEQUENCE [LARGE SCALE GENOMIC DNA]</scope>
    <source>
        <strain evidence="1 2">DSM 9768</strain>
    </source>
</reference>
<dbReference type="Proteomes" id="UP001230005">
    <property type="component" value="Unassembled WGS sequence"/>
</dbReference>
<accession>A0ABT9ZP38</accession>
<evidence type="ECO:0000313" key="1">
    <source>
        <dbReference type="EMBL" id="MDQ0253006.1"/>
    </source>
</evidence>
<dbReference type="PANTHER" id="PTHR32027:SF0">
    <property type="entry name" value="CYTOSINE DEAMINASE"/>
    <property type="match status" value="1"/>
</dbReference>
<evidence type="ECO:0008006" key="3">
    <source>
        <dbReference type="Google" id="ProtNLM"/>
    </source>
</evidence>
<name>A0ABT9ZP38_9BACI</name>
<evidence type="ECO:0000313" key="2">
    <source>
        <dbReference type="Proteomes" id="UP001230005"/>
    </source>
</evidence>
<dbReference type="Gene3D" id="3.20.20.140">
    <property type="entry name" value="Metal-dependent hydrolases"/>
    <property type="match status" value="1"/>
</dbReference>
<dbReference type="EMBL" id="JAUSUG010000001">
    <property type="protein sequence ID" value="MDQ0253006.1"/>
    <property type="molecule type" value="Genomic_DNA"/>
</dbReference>
<keyword evidence="2" id="KW-1185">Reference proteome</keyword>